<name>A0ABD5N7U8_9EURY</name>
<comment type="caution">
    <text evidence="1">The sequence shown here is derived from an EMBL/GenBank/DDBJ whole genome shotgun (WGS) entry which is preliminary data.</text>
</comment>
<organism evidence="1 2">
    <name type="scientific">Halobacterium litoreum</name>
    <dbReference type="NCBI Taxonomy" id="2039234"/>
    <lineage>
        <taxon>Archaea</taxon>
        <taxon>Methanobacteriati</taxon>
        <taxon>Methanobacteriota</taxon>
        <taxon>Stenosarchaea group</taxon>
        <taxon>Halobacteria</taxon>
        <taxon>Halobacteriales</taxon>
        <taxon>Halobacteriaceae</taxon>
        <taxon>Halobacterium</taxon>
    </lineage>
</organism>
<dbReference type="Proteomes" id="UP001595660">
    <property type="component" value="Unassembled WGS sequence"/>
</dbReference>
<sequence>MGVEQFSQLVAGDGGTLATSTSGTVETDNYTAGAGFDAADGEVTLNPAETIQELGITGCGADAVATLSTVGGDDVVVPLRGANVVWDTLEVDSVSITDSSNDRLTGWWAGE</sequence>
<dbReference type="EMBL" id="JBHRWN010000001">
    <property type="protein sequence ID" value="MFC3476110.1"/>
    <property type="molecule type" value="Genomic_DNA"/>
</dbReference>
<evidence type="ECO:0000313" key="1">
    <source>
        <dbReference type="EMBL" id="MFC3476110.1"/>
    </source>
</evidence>
<protein>
    <submittedName>
        <fullName evidence="1">Uncharacterized protein</fullName>
    </submittedName>
</protein>
<proteinExistence type="predicted"/>
<reference evidence="1 2" key="1">
    <citation type="journal article" date="2019" name="Int. J. Syst. Evol. Microbiol.">
        <title>The Global Catalogue of Microorganisms (GCM) 10K type strain sequencing project: providing services to taxonomists for standard genome sequencing and annotation.</title>
        <authorList>
            <consortium name="The Broad Institute Genomics Platform"/>
            <consortium name="The Broad Institute Genome Sequencing Center for Infectious Disease"/>
            <person name="Wu L."/>
            <person name="Ma J."/>
        </authorList>
    </citation>
    <scope>NUCLEOTIDE SEQUENCE [LARGE SCALE GENOMIC DNA]</scope>
    <source>
        <strain evidence="1 2">CGMCC 1.12562</strain>
    </source>
</reference>
<dbReference type="RefSeq" id="WP_232572686.1">
    <property type="nucleotide sequence ID" value="NZ_CP089467.1"/>
</dbReference>
<gene>
    <name evidence="1" type="ORF">ACFOKC_00070</name>
</gene>
<dbReference type="GeneID" id="69119282"/>
<evidence type="ECO:0000313" key="2">
    <source>
        <dbReference type="Proteomes" id="UP001595660"/>
    </source>
</evidence>
<accession>A0ABD5N7U8</accession>
<keyword evidence="2" id="KW-1185">Reference proteome</keyword>
<dbReference type="AlphaFoldDB" id="A0ABD5N7U8"/>